<feature type="domain" description="HTH araC/xylS-type" evidence="4">
    <location>
        <begin position="210"/>
        <end position="309"/>
    </location>
</feature>
<name>A0A1M6II21_9ACTN</name>
<keyword evidence="3" id="KW-0804">Transcription</keyword>
<evidence type="ECO:0000256" key="2">
    <source>
        <dbReference type="ARBA" id="ARBA00023125"/>
    </source>
</evidence>
<dbReference type="SUPFAM" id="SSF46689">
    <property type="entry name" value="Homeodomain-like"/>
    <property type="match status" value="2"/>
</dbReference>
<dbReference type="Pfam" id="PF12852">
    <property type="entry name" value="Cupin_6"/>
    <property type="match status" value="1"/>
</dbReference>
<dbReference type="STRING" id="758803.SAMN05421803_105170"/>
<dbReference type="EMBL" id="FQZK01000005">
    <property type="protein sequence ID" value="SHJ34085.1"/>
    <property type="molecule type" value="Genomic_DNA"/>
</dbReference>
<keyword evidence="6" id="KW-1185">Reference proteome</keyword>
<proteinExistence type="predicted"/>
<sequence>MDPLSHLLDGPRARGAFTLRVVMRPPWGIRLLDRSALTLAVVTSGRVWVDVGDGGTAAAAGDVVLVRGPEPYSFSDRSGRSPTVTVHPGQRCVAADGQEVRVSMRHGVGTWGNDPEGPDTMVVGAYEDDSEVGRLALSALPRLAVLPGERVDPALVSLLTREITSDRVAQSGLNDRLLDCLLVMAVRAWIEDAPDHAPSWLNARRDPVVARALDLVHERPADPWTLAGLARACAVSRSTLADRFQRAVGTPPMTYLRTWRLTVAGDLLTTRPDLGLEAVAARVGYGSGFAFSAAFKQHTGLSPSRYRAPAAAP</sequence>
<dbReference type="InterPro" id="IPR009057">
    <property type="entry name" value="Homeodomain-like_sf"/>
</dbReference>
<keyword evidence="2 5" id="KW-0238">DNA-binding</keyword>
<keyword evidence="1" id="KW-0805">Transcription regulation</keyword>
<dbReference type="RefSeq" id="WP_073378641.1">
    <property type="nucleotide sequence ID" value="NZ_FQZK01000005.1"/>
</dbReference>
<accession>A0A1M6II21</accession>
<dbReference type="PANTHER" id="PTHR46796:SF13">
    <property type="entry name" value="HTH-TYPE TRANSCRIPTIONAL ACTIVATOR RHAS"/>
    <property type="match status" value="1"/>
</dbReference>
<evidence type="ECO:0000259" key="4">
    <source>
        <dbReference type="PROSITE" id="PS01124"/>
    </source>
</evidence>
<organism evidence="5 6">
    <name type="scientific">Nocardiopsis flavescens</name>
    <dbReference type="NCBI Taxonomy" id="758803"/>
    <lineage>
        <taxon>Bacteria</taxon>
        <taxon>Bacillati</taxon>
        <taxon>Actinomycetota</taxon>
        <taxon>Actinomycetes</taxon>
        <taxon>Streptosporangiales</taxon>
        <taxon>Nocardiopsidaceae</taxon>
        <taxon>Nocardiopsis</taxon>
    </lineage>
</organism>
<dbReference type="SMART" id="SM00342">
    <property type="entry name" value="HTH_ARAC"/>
    <property type="match status" value="1"/>
</dbReference>
<evidence type="ECO:0000256" key="3">
    <source>
        <dbReference type="ARBA" id="ARBA00023163"/>
    </source>
</evidence>
<dbReference type="InterPro" id="IPR032783">
    <property type="entry name" value="AraC_lig"/>
</dbReference>
<dbReference type="Pfam" id="PF12833">
    <property type="entry name" value="HTH_18"/>
    <property type="match status" value="1"/>
</dbReference>
<dbReference type="InterPro" id="IPR050204">
    <property type="entry name" value="AraC_XylS_family_regulators"/>
</dbReference>
<dbReference type="AlphaFoldDB" id="A0A1M6II21"/>
<dbReference type="Gene3D" id="1.10.10.60">
    <property type="entry name" value="Homeodomain-like"/>
    <property type="match status" value="1"/>
</dbReference>
<reference evidence="5 6" key="1">
    <citation type="submission" date="2016-11" db="EMBL/GenBank/DDBJ databases">
        <authorList>
            <person name="Jaros S."/>
            <person name="Januszkiewicz K."/>
            <person name="Wedrychowicz H."/>
        </authorList>
    </citation>
    <scope>NUCLEOTIDE SEQUENCE [LARGE SCALE GENOMIC DNA]</scope>
    <source>
        <strain evidence="5 6">CGMCC 4.5723</strain>
    </source>
</reference>
<evidence type="ECO:0000313" key="5">
    <source>
        <dbReference type="EMBL" id="SHJ34085.1"/>
    </source>
</evidence>
<dbReference type="GO" id="GO:0043565">
    <property type="term" value="F:sequence-specific DNA binding"/>
    <property type="evidence" value="ECO:0007669"/>
    <property type="project" value="InterPro"/>
</dbReference>
<dbReference type="InterPro" id="IPR018060">
    <property type="entry name" value="HTH_AraC"/>
</dbReference>
<dbReference type="OrthoDB" id="241790at2"/>
<gene>
    <name evidence="5" type="ORF">SAMN05421803_105170</name>
</gene>
<protein>
    <submittedName>
        <fullName evidence="5">AraC-type DNA-binding protein</fullName>
    </submittedName>
</protein>
<evidence type="ECO:0000313" key="6">
    <source>
        <dbReference type="Proteomes" id="UP000184452"/>
    </source>
</evidence>
<dbReference type="PANTHER" id="PTHR46796">
    <property type="entry name" value="HTH-TYPE TRANSCRIPTIONAL ACTIVATOR RHAS-RELATED"/>
    <property type="match status" value="1"/>
</dbReference>
<dbReference type="PROSITE" id="PS01124">
    <property type="entry name" value="HTH_ARAC_FAMILY_2"/>
    <property type="match status" value="1"/>
</dbReference>
<dbReference type="Proteomes" id="UP000184452">
    <property type="component" value="Unassembled WGS sequence"/>
</dbReference>
<evidence type="ECO:0000256" key="1">
    <source>
        <dbReference type="ARBA" id="ARBA00023015"/>
    </source>
</evidence>
<dbReference type="GO" id="GO:0003700">
    <property type="term" value="F:DNA-binding transcription factor activity"/>
    <property type="evidence" value="ECO:0007669"/>
    <property type="project" value="InterPro"/>
</dbReference>